<dbReference type="RefSeq" id="WP_153710934.1">
    <property type="nucleotide sequence ID" value="NZ_BMDS01000013.1"/>
</dbReference>
<evidence type="ECO:0000256" key="1">
    <source>
        <dbReference type="ARBA" id="ARBA00006464"/>
    </source>
</evidence>
<feature type="domain" description="Bacterial sugar transferase" evidence="3">
    <location>
        <begin position="32"/>
        <end position="212"/>
    </location>
</feature>
<dbReference type="EMBL" id="BMDS01000013">
    <property type="protein sequence ID" value="GGI64272.1"/>
    <property type="molecule type" value="Genomic_DNA"/>
</dbReference>
<proteinExistence type="inferred from homology"/>
<sequence>MQATVEEKNDSLEYSFINKIGAPVPKAKLIGKRIFDIIFGIIFGIISLPIILVFGILVKLTSKGPVFFKQERVGYMGKPIVITKLRSMRNDAEKKTGAVWAKKDDPRVTAVGKFMRRTRVDELPQFWSIIKGDMSLVGPRPERFVLTEEFSEEWPDFPQRLRIIPGLTGYAQIHGGYDLKPNEKCKLDNYYIDHYSLGFDFKIAFETFKILFTGNGAR</sequence>
<keyword evidence="5" id="KW-1185">Reference proteome</keyword>
<evidence type="ECO:0000256" key="2">
    <source>
        <dbReference type="SAM" id="Phobius"/>
    </source>
</evidence>
<dbReference type="Pfam" id="PF02397">
    <property type="entry name" value="Bac_transf"/>
    <property type="match status" value="1"/>
</dbReference>
<reference evidence="5" key="1">
    <citation type="journal article" date="2019" name="Int. J. Syst. Evol. Microbiol.">
        <title>The Global Catalogue of Microorganisms (GCM) 10K type strain sequencing project: providing services to taxonomists for standard genome sequencing and annotation.</title>
        <authorList>
            <consortium name="The Broad Institute Genomics Platform"/>
            <consortium name="The Broad Institute Genome Sequencing Center for Infectious Disease"/>
            <person name="Wu L."/>
            <person name="Ma J."/>
        </authorList>
    </citation>
    <scope>NUCLEOTIDE SEQUENCE [LARGE SCALE GENOMIC DNA]</scope>
    <source>
        <strain evidence="5">CCM 8609</strain>
    </source>
</reference>
<keyword evidence="2" id="KW-0472">Membrane</keyword>
<organism evidence="4 5">
    <name type="scientific">Limosilactobacillus caviae</name>
    <dbReference type="NCBI Taxonomy" id="1769424"/>
    <lineage>
        <taxon>Bacteria</taxon>
        <taxon>Bacillati</taxon>
        <taxon>Bacillota</taxon>
        <taxon>Bacilli</taxon>
        <taxon>Lactobacillales</taxon>
        <taxon>Lactobacillaceae</taxon>
        <taxon>Limosilactobacillus</taxon>
    </lineage>
</organism>
<comment type="similarity">
    <text evidence="1">Belongs to the bacterial sugar transferase family.</text>
</comment>
<accession>A0ABQ2C7J7</accession>
<evidence type="ECO:0000313" key="4">
    <source>
        <dbReference type="EMBL" id="GGI64272.1"/>
    </source>
</evidence>
<evidence type="ECO:0000259" key="3">
    <source>
        <dbReference type="Pfam" id="PF02397"/>
    </source>
</evidence>
<evidence type="ECO:0000313" key="5">
    <source>
        <dbReference type="Proteomes" id="UP000603295"/>
    </source>
</evidence>
<dbReference type="Proteomes" id="UP000603295">
    <property type="component" value="Unassembled WGS sequence"/>
</dbReference>
<gene>
    <name evidence="4" type="primary">cps2E</name>
    <name evidence="4" type="ORF">GCM10011459_21060</name>
</gene>
<dbReference type="PANTHER" id="PTHR30576">
    <property type="entry name" value="COLANIC BIOSYNTHESIS UDP-GLUCOSE LIPID CARRIER TRANSFERASE"/>
    <property type="match status" value="1"/>
</dbReference>
<feature type="transmembrane region" description="Helical" evidence="2">
    <location>
        <begin position="34"/>
        <end position="58"/>
    </location>
</feature>
<keyword evidence="2" id="KW-1133">Transmembrane helix</keyword>
<comment type="caution">
    <text evidence="4">The sequence shown here is derived from an EMBL/GenBank/DDBJ whole genome shotgun (WGS) entry which is preliminary data.</text>
</comment>
<dbReference type="InterPro" id="IPR003362">
    <property type="entry name" value="Bact_transf"/>
</dbReference>
<protein>
    <submittedName>
        <fullName evidence="4">Capsular polysaccharide biosynthesis protein</fullName>
    </submittedName>
</protein>
<keyword evidence="2" id="KW-0812">Transmembrane</keyword>
<dbReference type="PANTHER" id="PTHR30576:SF0">
    <property type="entry name" value="UNDECAPRENYL-PHOSPHATE N-ACETYLGALACTOSAMINYL 1-PHOSPHATE TRANSFERASE-RELATED"/>
    <property type="match status" value="1"/>
</dbReference>
<name>A0ABQ2C7J7_9LACO</name>